<dbReference type="Pfam" id="PF02469">
    <property type="entry name" value="Fasciclin"/>
    <property type="match status" value="1"/>
</dbReference>
<dbReference type="EMBL" id="BMWP01000008">
    <property type="protein sequence ID" value="GGW30662.1"/>
    <property type="molecule type" value="Genomic_DNA"/>
</dbReference>
<keyword evidence="3" id="KW-1185">Reference proteome</keyword>
<dbReference type="SUPFAM" id="SSF82153">
    <property type="entry name" value="FAS1 domain"/>
    <property type="match status" value="1"/>
</dbReference>
<accession>A0A918MIZ8</accession>
<evidence type="ECO:0000313" key="2">
    <source>
        <dbReference type="EMBL" id="GGW30662.1"/>
    </source>
</evidence>
<proteinExistence type="predicted"/>
<reference evidence="2" key="2">
    <citation type="submission" date="2020-09" db="EMBL/GenBank/DDBJ databases">
        <authorList>
            <person name="Sun Q."/>
            <person name="Kim S."/>
        </authorList>
    </citation>
    <scope>NUCLEOTIDE SEQUENCE</scope>
    <source>
        <strain evidence="2">KCTC 12113</strain>
    </source>
</reference>
<gene>
    <name evidence="2" type="ORF">GCM10007383_14850</name>
</gene>
<name>A0A918MIZ8_9FLAO</name>
<dbReference type="AlphaFoldDB" id="A0A918MIZ8"/>
<dbReference type="Proteomes" id="UP000634668">
    <property type="component" value="Unassembled WGS sequence"/>
</dbReference>
<sequence length="215" mass="24435">MKNIVIILITVVVLYSCDKDGNYLTDGGLSNPEVGTTTMEFFKSHEQLDTLALLIERAGMIDEFNGNNTVFAPNNLSIRNFLNSRLEELRRSDPQAEYSINDIPLDTLTKYMGGYIISGKIKREDMKKEQGKIYTAVNGEERRISLEPTANYGGELDSRPEYVYFTYKQGDDWDKWDDIKDDNKVVVKTSNLISTNGVIHVLQGGHTLFNYKKSK</sequence>
<evidence type="ECO:0000313" key="3">
    <source>
        <dbReference type="Proteomes" id="UP000634668"/>
    </source>
</evidence>
<dbReference type="PROSITE" id="PS51257">
    <property type="entry name" value="PROKAR_LIPOPROTEIN"/>
    <property type="match status" value="1"/>
</dbReference>
<dbReference type="PROSITE" id="PS50213">
    <property type="entry name" value="FAS1"/>
    <property type="match status" value="1"/>
</dbReference>
<dbReference type="RefSeq" id="WP_026812800.1">
    <property type="nucleotide sequence ID" value="NZ_BMWP01000008.1"/>
</dbReference>
<dbReference type="InterPro" id="IPR000782">
    <property type="entry name" value="FAS1_domain"/>
</dbReference>
<protein>
    <recommendedName>
        <fullName evidence="1">FAS1 domain-containing protein</fullName>
    </recommendedName>
</protein>
<dbReference type="Gene3D" id="2.30.180.10">
    <property type="entry name" value="FAS1 domain"/>
    <property type="match status" value="1"/>
</dbReference>
<dbReference type="InterPro" id="IPR036378">
    <property type="entry name" value="FAS1_dom_sf"/>
</dbReference>
<organism evidence="2 3">
    <name type="scientific">Arenibacter certesii</name>
    <dbReference type="NCBI Taxonomy" id="228955"/>
    <lineage>
        <taxon>Bacteria</taxon>
        <taxon>Pseudomonadati</taxon>
        <taxon>Bacteroidota</taxon>
        <taxon>Flavobacteriia</taxon>
        <taxon>Flavobacteriales</taxon>
        <taxon>Flavobacteriaceae</taxon>
        <taxon>Arenibacter</taxon>
    </lineage>
</organism>
<reference evidence="2" key="1">
    <citation type="journal article" date="2014" name="Int. J. Syst. Evol. Microbiol.">
        <title>Complete genome sequence of Corynebacterium casei LMG S-19264T (=DSM 44701T), isolated from a smear-ripened cheese.</title>
        <authorList>
            <consortium name="US DOE Joint Genome Institute (JGI-PGF)"/>
            <person name="Walter F."/>
            <person name="Albersmeier A."/>
            <person name="Kalinowski J."/>
            <person name="Ruckert C."/>
        </authorList>
    </citation>
    <scope>NUCLEOTIDE SEQUENCE</scope>
    <source>
        <strain evidence="2">KCTC 12113</strain>
    </source>
</reference>
<comment type="caution">
    <text evidence="2">The sequence shown here is derived from an EMBL/GenBank/DDBJ whole genome shotgun (WGS) entry which is preliminary data.</text>
</comment>
<evidence type="ECO:0000259" key="1">
    <source>
        <dbReference type="PROSITE" id="PS50213"/>
    </source>
</evidence>
<feature type="domain" description="FAS1" evidence="1">
    <location>
        <begin position="35"/>
        <end position="206"/>
    </location>
</feature>